<dbReference type="InterPro" id="IPR033495">
    <property type="entry name" value="MRPP3_PIN_dom"/>
</dbReference>
<accession>A0A8J5UWI0</accession>
<keyword evidence="5" id="KW-0862">Zinc</keyword>
<evidence type="ECO:0000256" key="5">
    <source>
        <dbReference type="ARBA" id="ARBA00022833"/>
    </source>
</evidence>
<dbReference type="Pfam" id="PF16953">
    <property type="entry name" value="PRORP"/>
    <property type="match status" value="1"/>
</dbReference>
<evidence type="ECO:0000259" key="8">
    <source>
        <dbReference type="Pfam" id="PF16953"/>
    </source>
</evidence>
<dbReference type="GO" id="GO:0001682">
    <property type="term" value="P:tRNA 5'-leader removal"/>
    <property type="evidence" value="ECO:0007669"/>
    <property type="project" value="TreeGrafter"/>
</dbReference>
<keyword evidence="10" id="KW-1185">Reference proteome</keyword>
<protein>
    <recommendedName>
        <fullName evidence="8">PRORP domain-containing protein</fullName>
    </recommendedName>
</protein>
<keyword evidence="6" id="KW-0809">Transit peptide</keyword>
<organism evidence="9 10">
    <name type="scientific">Cotesia typhae</name>
    <dbReference type="NCBI Taxonomy" id="2053667"/>
    <lineage>
        <taxon>Eukaryota</taxon>
        <taxon>Metazoa</taxon>
        <taxon>Ecdysozoa</taxon>
        <taxon>Arthropoda</taxon>
        <taxon>Hexapoda</taxon>
        <taxon>Insecta</taxon>
        <taxon>Pterygota</taxon>
        <taxon>Neoptera</taxon>
        <taxon>Endopterygota</taxon>
        <taxon>Hymenoptera</taxon>
        <taxon>Apocrita</taxon>
        <taxon>Ichneumonoidea</taxon>
        <taxon>Braconidae</taxon>
        <taxon>Microgastrinae</taxon>
        <taxon>Cotesia</taxon>
    </lineage>
</organism>
<dbReference type="GO" id="GO:0004526">
    <property type="term" value="F:ribonuclease P activity"/>
    <property type="evidence" value="ECO:0007669"/>
    <property type="project" value="TreeGrafter"/>
</dbReference>
<proteinExistence type="inferred from homology"/>
<dbReference type="PANTHER" id="PTHR13547">
    <property type="match status" value="1"/>
</dbReference>
<dbReference type="OrthoDB" id="46913at2759"/>
<evidence type="ECO:0000256" key="3">
    <source>
        <dbReference type="ARBA" id="ARBA00022723"/>
    </source>
</evidence>
<comment type="similarity">
    <text evidence="2">Belongs to the PPR family. P subfamily.</text>
</comment>
<gene>
    <name evidence="9" type="ORF">G9C98_007787</name>
</gene>
<reference evidence="9" key="2">
    <citation type="submission" date="2021-04" db="EMBL/GenBank/DDBJ databases">
        <title>Genome-wide patterns of bracovirus chromosomal integration into multiple host tissues during parasitism.</title>
        <authorList>
            <person name="Chebbi M.A.C."/>
        </authorList>
    </citation>
    <scope>NUCLEOTIDE SEQUENCE</scope>
    <source>
        <tissue evidence="9">Whole body</tissue>
    </source>
</reference>
<dbReference type="EMBL" id="JAAOIC020000067">
    <property type="protein sequence ID" value="KAG8034711.1"/>
    <property type="molecule type" value="Genomic_DNA"/>
</dbReference>
<evidence type="ECO:0000256" key="6">
    <source>
        <dbReference type="ARBA" id="ARBA00022946"/>
    </source>
</evidence>
<dbReference type="PANTHER" id="PTHR13547:SF1">
    <property type="entry name" value="MITOCHONDRIAL RIBONUCLEASE P CATALYTIC SUBUNIT"/>
    <property type="match status" value="1"/>
</dbReference>
<sequence>MLYFRMSLTKLRWISLRRLLLTPDKLLIKRGVSIRYLEKNENLILNKVLVKNEEFNNDKWSLIREDLCKSDLSINDVNVDCVIIDRCWVAQKQELAVSYVQYLLRTEKKKLNIGTIGRYFKALYDTHRPLDTQEIEEIYRLYDELMEEYPVVDPQTAQNLISGLSLTERWKECLKLLNMIENSGSSRSTSYSSIISAAFDHNDFTLGWKYLEDMHPRLHPNYYAYNSFLNYCKRVSKNTPELEYVVNKIFKLWKNNDTIPPLNIVMLYVDTLTSTGEWTAEKITIEKNGFCGGCKQTLEPLSLDEKEFKYLSHAVLSNTLVGDDIYNKSTPGELRRFKEFVNSTKPYDVCIDGLNVAYTLNRTKKTSNLGKELAAVVAEFIKENKKVFVLGRKHMTKWSPKDMEFVRKNCYIFFAHDLSQDDPFLLYASLTSGMKTHFVSRDLMRQHKFLIQEEKAQQAFRHWQQCRQIFPIYVGTNFHRTLLLIRPPKYLPIAQQDSNGWHLPYFDESSSVTRAHDINIPEAPKTWICLRKKL</sequence>
<comment type="subcellular location">
    <subcellularLocation>
        <location evidence="1">Mitochondrion</location>
    </subcellularLocation>
</comment>
<reference evidence="9" key="1">
    <citation type="submission" date="2020-03" db="EMBL/GenBank/DDBJ databases">
        <authorList>
            <person name="Chebbi M.A."/>
            <person name="Drezen J.M."/>
        </authorList>
    </citation>
    <scope>NUCLEOTIDE SEQUENCE</scope>
    <source>
        <tissue evidence="9">Whole body</tissue>
    </source>
</reference>
<dbReference type="Proteomes" id="UP000729913">
    <property type="component" value="Unassembled WGS sequence"/>
</dbReference>
<dbReference type="CDD" id="cd18718">
    <property type="entry name" value="PIN_PRORP"/>
    <property type="match status" value="1"/>
</dbReference>
<dbReference type="GO" id="GO:0046872">
    <property type="term" value="F:metal ion binding"/>
    <property type="evidence" value="ECO:0007669"/>
    <property type="project" value="UniProtKB-KW"/>
</dbReference>
<evidence type="ECO:0000256" key="1">
    <source>
        <dbReference type="ARBA" id="ARBA00004173"/>
    </source>
</evidence>
<feature type="domain" description="PRORP" evidence="8">
    <location>
        <begin position="285"/>
        <end position="529"/>
    </location>
</feature>
<dbReference type="InterPro" id="IPR031595">
    <property type="entry name" value="PRORP_C"/>
</dbReference>
<evidence type="ECO:0000313" key="9">
    <source>
        <dbReference type="EMBL" id="KAG8034711.1"/>
    </source>
</evidence>
<comment type="caution">
    <text evidence="9">The sequence shown here is derived from an EMBL/GenBank/DDBJ whole genome shotgun (WGS) entry which is preliminary data.</text>
</comment>
<evidence type="ECO:0000256" key="7">
    <source>
        <dbReference type="ARBA" id="ARBA00023128"/>
    </source>
</evidence>
<evidence type="ECO:0000256" key="2">
    <source>
        <dbReference type="ARBA" id="ARBA00007626"/>
    </source>
</evidence>
<keyword evidence="7" id="KW-0496">Mitochondrion</keyword>
<dbReference type="GO" id="GO:0097745">
    <property type="term" value="P:mitochondrial tRNA 5'-end processing"/>
    <property type="evidence" value="ECO:0007669"/>
    <property type="project" value="TreeGrafter"/>
</dbReference>
<keyword evidence="4" id="KW-0378">Hydrolase</keyword>
<keyword evidence="3" id="KW-0479">Metal-binding</keyword>
<dbReference type="GO" id="GO:0030678">
    <property type="term" value="C:mitochondrial ribonuclease P complex"/>
    <property type="evidence" value="ECO:0007669"/>
    <property type="project" value="TreeGrafter"/>
</dbReference>
<name>A0A8J5UWI0_9HYME</name>
<evidence type="ECO:0000256" key="4">
    <source>
        <dbReference type="ARBA" id="ARBA00022801"/>
    </source>
</evidence>
<dbReference type="AlphaFoldDB" id="A0A8J5UWI0"/>
<evidence type="ECO:0000313" key="10">
    <source>
        <dbReference type="Proteomes" id="UP000729913"/>
    </source>
</evidence>